<organism evidence="2 3">
    <name type="scientific">Aeromicrobium marinum DSM 15272</name>
    <dbReference type="NCBI Taxonomy" id="585531"/>
    <lineage>
        <taxon>Bacteria</taxon>
        <taxon>Bacillati</taxon>
        <taxon>Actinomycetota</taxon>
        <taxon>Actinomycetes</taxon>
        <taxon>Propionibacteriales</taxon>
        <taxon>Nocardioidaceae</taxon>
        <taxon>Aeromicrobium</taxon>
    </lineage>
</organism>
<evidence type="ECO:0000313" key="3">
    <source>
        <dbReference type="Proteomes" id="UP000003111"/>
    </source>
</evidence>
<dbReference type="OrthoDB" id="3744914at2"/>
<comment type="caution">
    <text evidence="2">The sequence shown here is derived from an EMBL/GenBank/DDBJ whole genome shotgun (WGS) entry which is preliminary data.</text>
</comment>
<dbReference type="STRING" id="585531.HMPREF0063_10494"/>
<dbReference type="eggNOG" id="COG1595">
    <property type="taxonomic scope" value="Bacteria"/>
</dbReference>
<dbReference type="InterPro" id="IPR036388">
    <property type="entry name" value="WH-like_DNA-bd_sf"/>
</dbReference>
<dbReference type="HOGENOM" id="CLU_102145_1_0_11"/>
<dbReference type="AlphaFoldDB" id="E2S8Y6"/>
<evidence type="ECO:0000259" key="1">
    <source>
        <dbReference type="PROSITE" id="PS51674"/>
    </source>
</evidence>
<dbReference type="EMBL" id="ACLF03000002">
    <property type="protein sequence ID" value="EFQ84641.1"/>
    <property type="molecule type" value="Genomic_DNA"/>
</dbReference>
<evidence type="ECO:0000313" key="2">
    <source>
        <dbReference type="EMBL" id="EFQ84641.1"/>
    </source>
</evidence>
<keyword evidence="3" id="KW-1185">Reference proteome</keyword>
<proteinExistence type="predicted"/>
<reference evidence="2" key="1">
    <citation type="submission" date="2010-08" db="EMBL/GenBank/DDBJ databases">
        <authorList>
            <person name="Muzny D."/>
            <person name="Qin X."/>
            <person name="Buhay C."/>
            <person name="Dugan-Rocha S."/>
            <person name="Ding Y."/>
            <person name="Chen G."/>
            <person name="Hawes A."/>
            <person name="Holder M."/>
            <person name="Jhangiani S."/>
            <person name="Johnson A."/>
            <person name="Khan Z."/>
            <person name="Li Z."/>
            <person name="Liu W."/>
            <person name="Liu X."/>
            <person name="Perez L."/>
            <person name="Shen H."/>
            <person name="Wang Q."/>
            <person name="Watt J."/>
            <person name="Xi L."/>
            <person name="Xin Y."/>
            <person name="Zhou J."/>
            <person name="Deng J."/>
            <person name="Jiang H."/>
            <person name="Liu Y."/>
            <person name="Qu J."/>
            <person name="Song X.-Z."/>
            <person name="Zhang L."/>
            <person name="Villasana D."/>
            <person name="Johnson A."/>
            <person name="Liu J."/>
            <person name="Liyanage D."/>
            <person name="Lorensuhewa L."/>
            <person name="Robinson T."/>
            <person name="Song A."/>
            <person name="Song B.-B."/>
            <person name="Dinh H."/>
            <person name="Thornton R."/>
            <person name="Coyle M."/>
            <person name="Francisco L."/>
            <person name="Jackson L."/>
            <person name="Javaid M."/>
            <person name="Korchina V."/>
            <person name="Kovar C."/>
            <person name="Mata R."/>
            <person name="Mathew T."/>
            <person name="Ngo R."/>
            <person name="Nguyen L."/>
            <person name="Nguyen N."/>
            <person name="Okwuonu G."/>
            <person name="Ongeri F."/>
            <person name="Pham C."/>
            <person name="Simmons D."/>
            <person name="Wilczek-Boney K."/>
            <person name="Hale W."/>
            <person name="Jakkamsetti A."/>
            <person name="Pham P."/>
            <person name="Ruth R."/>
            <person name="San Lucas F."/>
            <person name="Warren J."/>
            <person name="Zhang J."/>
            <person name="Zhao Z."/>
            <person name="Zhou C."/>
            <person name="Zhu D."/>
            <person name="Lee S."/>
            <person name="Bess C."/>
            <person name="Blankenburg K."/>
            <person name="Forbes L."/>
            <person name="Fu Q."/>
            <person name="Gubbala S."/>
            <person name="Hirani K."/>
            <person name="Jayaseelan J.C."/>
            <person name="Lara F."/>
            <person name="Munidasa M."/>
            <person name="Palculict T."/>
            <person name="Patil S."/>
            <person name="Pu L.-L."/>
            <person name="Saada N."/>
            <person name="Tang L."/>
            <person name="Weissenberger G."/>
            <person name="Zhu Y."/>
            <person name="Hemphill L."/>
            <person name="Shang Y."/>
            <person name="Youmans B."/>
            <person name="Ayvaz T."/>
            <person name="Ross M."/>
            <person name="Santibanez J."/>
            <person name="Aqrawi P."/>
            <person name="Gross S."/>
            <person name="Joshi V."/>
            <person name="Fowler G."/>
            <person name="Nazareth L."/>
            <person name="Reid J."/>
            <person name="Worley K."/>
            <person name="Petrosino J."/>
            <person name="Highlander S."/>
            <person name="Gibbs R."/>
        </authorList>
    </citation>
    <scope>NUCLEOTIDE SEQUENCE [LARGE SCALE GENOMIC DNA]</scope>
    <source>
        <strain evidence="2">DSM 15272</strain>
    </source>
</reference>
<gene>
    <name evidence="2" type="ORF">HMPREF0063_10494</name>
</gene>
<dbReference type="Pfam" id="PF02467">
    <property type="entry name" value="Whib"/>
    <property type="match status" value="1"/>
</dbReference>
<sequence length="192" mass="21112">MREREPMTIVIDTVLPPCADDPTTFLDEYLQAPPPRSALTAADRRLVEAKRATAHRQCAGCPVFVDCLYRAVVEVDVAGYVACTTEAERRSIRRDLGIRVHDADDTAYGARRVGGGPVSHEVVLTVRHAYPKDTCQQLAERLGCSTSTVKRHLRKAREDVLVGGSEPDEHSDRPTIDAVLDAFDELSSSRVA</sequence>
<dbReference type="Proteomes" id="UP000003111">
    <property type="component" value="Unassembled WGS sequence"/>
</dbReference>
<feature type="domain" description="4Fe-4S Wbl-type" evidence="1">
    <location>
        <begin position="17"/>
        <end position="91"/>
    </location>
</feature>
<name>E2S8Y6_9ACTN</name>
<accession>E2S8Y6</accession>
<dbReference type="InterPro" id="IPR034768">
    <property type="entry name" value="4FE4S_WBL"/>
</dbReference>
<dbReference type="Gene3D" id="1.10.10.10">
    <property type="entry name" value="Winged helix-like DNA-binding domain superfamily/Winged helix DNA-binding domain"/>
    <property type="match status" value="1"/>
</dbReference>
<dbReference type="PROSITE" id="PS51674">
    <property type="entry name" value="4FE4S_WBL"/>
    <property type="match status" value="1"/>
</dbReference>
<protein>
    <recommendedName>
        <fullName evidence="1">4Fe-4S Wbl-type domain-containing protein</fullName>
    </recommendedName>
</protein>